<dbReference type="InterPro" id="IPR036779">
    <property type="entry name" value="LysM_dom_sf"/>
</dbReference>
<feature type="domain" description="LysM" evidence="4">
    <location>
        <begin position="233"/>
        <end position="278"/>
    </location>
</feature>
<dbReference type="CDD" id="cd00118">
    <property type="entry name" value="LysM"/>
    <property type="match status" value="1"/>
</dbReference>
<dbReference type="GO" id="GO:0004222">
    <property type="term" value="F:metalloendopeptidase activity"/>
    <property type="evidence" value="ECO:0007669"/>
    <property type="project" value="TreeGrafter"/>
</dbReference>
<gene>
    <name evidence="5" type="ORF">SAMN04489735_103211</name>
</gene>
<dbReference type="InterPro" id="IPR011098">
    <property type="entry name" value="G5_dom"/>
</dbReference>
<accession>A0A1G8DCE8</accession>
<keyword evidence="2" id="KW-1133">Transmembrane helix</keyword>
<dbReference type="PANTHER" id="PTHR21666">
    <property type="entry name" value="PEPTIDASE-RELATED"/>
    <property type="match status" value="1"/>
</dbReference>
<dbReference type="Pfam" id="PF01476">
    <property type="entry name" value="LysM"/>
    <property type="match status" value="1"/>
</dbReference>
<dbReference type="InterPro" id="IPR011055">
    <property type="entry name" value="Dup_hybrid_motif"/>
</dbReference>
<feature type="domain" description="G5" evidence="3">
    <location>
        <begin position="285"/>
        <end position="365"/>
    </location>
</feature>
<dbReference type="PROSITE" id="PS51782">
    <property type="entry name" value="LYSM"/>
    <property type="match status" value="1"/>
</dbReference>
<dbReference type="Gene3D" id="2.70.70.10">
    <property type="entry name" value="Glucose Permease (Domain IIA)"/>
    <property type="match status" value="1"/>
</dbReference>
<proteinExistence type="predicted"/>
<dbReference type="InterPro" id="IPR018392">
    <property type="entry name" value="LysM"/>
</dbReference>
<dbReference type="InterPro" id="IPR016047">
    <property type="entry name" value="M23ase_b-sheet_dom"/>
</dbReference>
<dbReference type="PROSITE" id="PS51109">
    <property type="entry name" value="G5"/>
    <property type="match status" value="1"/>
</dbReference>
<organism evidence="5 6">
    <name type="scientific">Aneurinibacillus thermoaerophilus</name>
    <dbReference type="NCBI Taxonomy" id="143495"/>
    <lineage>
        <taxon>Bacteria</taxon>
        <taxon>Bacillati</taxon>
        <taxon>Bacillota</taxon>
        <taxon>Bacilli</taxon>
        <taxon>Bacillales</taxon>
        <taxon>Paenibacillaceae</taxon>
        <taxon>Aneurinibacillus group</taxon>
        <taxon>Aneurinibacillus</taxon>
    </lineage>
</organism>
<name>A0A1G8DCE8_ANETH</name>
<dbReference type="Pfam" id="PF01551">
    <property type="entry name" value="Peptidase_M23"/>
    <property type="match status" value="1"/>
</dbReference>
<evidence type="ECO:0000259" key="3">
    <source>
        <dbReference type="PROSITE" id="PS51109"/>
    </source>
</evidence>
<dbReference type="EMBL" id="FNDE01000032">
    <property type="protein sequence ID" value="SDH55214.1"/>
    <property type="molecule type" value="Genomic_DNA"/>
</dbReference>
<dbReference type="Gene3D" id="2.20.230.10">
    <property type="entry name" value="Resuscitation-promoting factor rpfb"/>
    <property type="match status" value="1"/>
</dbReference>
<dbReference type="Gene3D" id="3.10.350.10">
    <property type="entry name" value="LysM domain"/>
    <property type="match status" value="1"/>
</dbReference>
<feature type="transmembrane region" description="Helical" evidence="2">
    <location>
        <begin position="30"/>
        <end position="51"/>
    </location>
</feature>
<dbReference type="PANTHER" id="PTHR21666:SF289">
    <property type="entry name" value="L-ALA--D-GLU ENDOPEPTIDASE"/>
    <property type="match status" value="1"/>
</dbReference>
<dbReference type="SMART" id="SM00257">
    <property type="entry name" value="LysM"/>
    <property type="match status" value="1"/>
</dbReference>
<dbReference type="Pfam" id="PF07501">
    <property type="entry name" value="G5"/>
    <property type="match status" value="1"/>
</dbReference>
<evidence type="ECO:0000256" key="2">
    <source>
        <dbReference type="SAM" id="Phobius"/>
    </source>
</evidence>
<reference evidence="5 6" key="1">
    <citation type="submission" date="2016-10" db="EMBL/GenBank/DDBJ databases">
        <authorList>
            <person name="de Groot N.N."/>
        </authorList>
    </citation>
    <scope>NUCLEOTIDE SEQUENCE [LARGE SCALE GENOMIC DNA]</scope>
    <source>
        <strain evidence="5 6">L 420-91</strain>
    </source>
</reference>
<dbReference type="RefSeq" id="WP_091260962.1">
    <property type="nucleotide sequence ID" value="NZ_FNDE01000032.1"/>
</dbReference>
<keyword evidence="2" id="KW-0472">Membrane</keyword>
<evidence type="ECO:0000256" key="1">
    <source>
        <dbReference type="ARBA" id="ARBA00022729"/>
    </source>
</evidence>
<dbReference type="AlphaFoldDB" id="A0A1G8DCE8"/>
<dbReference type="OrthoDB" id="9805799at2"/>
<dbReference type="CDD" id="cd12797">
    <property type="entry name" value="M23_peptidase"/>
    <property type="match status" value="1"/>
</dbReference>
<protein>
    <submittedName>
        <fullName evidence="5">Murein DD-endopeptidase MepM and murein hydrolase activator NlpD, contain LysM domain</fullName>
    </submittedName>
</protein>
<dbReference type="SUPFAM" id="SSF54106">
    <property type="entry name" value="LysM domain"/>
    <property type="match status" value="1"/>
</dbReference>
<keyword evidence="2" id="KW-0812">Transmembrane</keyword>
<keyword evidence="5" id="KW-0378">Hydrolase</keyword>
<dbReference type="SMART" id="SM01208">
    <property type="entry name" value="G5"/>
    <property type="match status" value="1"/>
</dbReference>
<dbReference type="Proteomes" id="UP000198956">
    <property type="component" value="Unassembled WGS sequence"/>
</dbReference>
<sequence length="492" mass="54647">MFIERMSSWTKGTWSHGVRFVQNKKNTGKLALGIFAVFLLVSGTIVGGYIYQSNLSTLYRVAIDGKDIGVVDNPQMIQKWLADMLVAEKKKYPHLAFGFNKKITITEEKHYAEKKLENKAVLDRLASEIKVEANAAQLVVNGKAIAYARDKKSIEQALTRLKAMYSEKKSTHALMVAVTPAFAPKVHAKAQPDLSDVSIKEHIDITYKTISPTRVLNDEQLMNVLLKGVPEQKNHVIKAGETLWNIASQYGLKEKELLALNPHLKEDSVLQIGDTINVQAFSPQVTVVSRKEMVETVAIPYPVKQQNDPKKYRGDDKVVIQGKNGSKQIVYELIKENGKLVRKNPVHQKILQKPVAQVVIRGTKIKPSRGDGHFRMPAVGLLSSRFGMRWGRMHEGIDIANPVGTPVHTADHGRVVFAGEKSGYGKCMIVDHGNGYRTLYGHLSSFIAKPGDIVVKGEVIAKSGNTGRSTGPHLHFEIRKNGEAVDPLPYLR</sequence>
<evidence type="ECO:0000313" key="5">
    <source>
        <dbReference type="EMBL" id="SDH55214.1"/>
    </source>
</evidence>
<evidence type="ECO:0000259" key="4">
    <source>
        <dbReference type="PROSITE" id="PS51782"/>
    </source>
</evidence>
<dbReference type="InterPro" id="IPR050570">
    <property type="entry name" value="Cell_wall_metabolism_enzyme"/>
</dbReference>
<evidence type="ECO:0000313" key="6">
    <source>
        <dbReference type="Proteomes" id="UP000198956"/>
    </source>
</evidence>
<dbReference type="SUPFAM" id="SSF51261">
    <property type="entry name" value="Duplicated hybrid motif"/>
    <property type="match status" value="1"/>
</dbReference>
<keyword evidence="1" id="KW-0732">Signal</keyword>